<feature type="binding site" evidence="6">
    <location>
        <position position="100"/>
    </location>
    <ligand>
        <name>FMN</name>
        <dbReference type="ChEBI" id="CHEBI:58210"/>
    </ligand>
</feature>
<evidence type="ECO:0000256" key="5">
    <source>
        <dbReference type="ARBA" id="ARBA00033748"/>
    </source>
</evidence>
<sequence>MTTPWKIGMFQSAMLMGSWRLPENTSTDFLDLAHWIDMAKRCEAAGVDFLFLADDYGYPVVNDTIPPAAIRNGIQTPKADPSMILPALAAVTERLGLVTTLSTSVEKPPMVARKMATLDHLTKGRIGWNIVTGAGQNASARLFGAPMVEHDRRYEIATDHVELSLKLWEGCWDDDAIVLDREAGVYADPAKVREIEHDGPHFRSKGLLNVPPGPQRTPMLFQAGASGPGRDLAAKYAEGVFLAAEVSAMTEQISDMRRRATEFGRDAQSIKFLMAGTFIVAPTSEEAHQLRARQIATRTLDEAAASYSFYTGVDLSVMDPDKPIDPSTVTETGRTNLERFLGPNAPTVREVLEEFQRNSVMGAPFIGDPGEVVDQAEAAMAATGADGFLVQPDATGTFDSFLELVMPELRARGLVVEPQVGETLRGRIRGDGRARLAPDHPGARIWEAASLV</sequence>
<evidence type="ECO:0000256" key="2">
    <source>
        <dbReference type="ARBA" id="ARBA00022643"/>
    </source>
</evidence>
<evidence type="ECO:0000259" key="7">
    <source>
        <dbReference type="Pfam" id="PF00296"/>
    </source>
</evidence>
<feature type="binding site" evidence="6">
    <location>
        <position position="226"/>
    </location>
    <ligand>
        <name>FMN</name>
        <dbReference type="ChEBI" id="CHEBI:58210"/>
    </ligand>
</feature>
<feature type="binding site" evidence="6">
    <location>
        <position position="154"/>
    </location>
    <ligand>
        <name>FMN</name>
        <dbReference type="ChEBI" id="CHEBI:58210"/>
    </ligand>
</feature>
<dbReference type="SUPFAM" id="SSF51679">
    <property type="entry name" value="Bacterial luciferase-like"/>
    <property type="match status" value="1"/>
</dbReference>
<dbReference type="RefSeq" id="WP_181243376.1">
    <property type="nucleotide sequence ID" value="NZ_PVTL01000005.1"/>
</dbReference>
<name>A0A2T0VCE8_9MICO</name>
<dbReference type="InterPro" id="IPR051260">
    <property type="entry name" value="Diverse_substr_monoxygenases"/>
</dbReference>
<dbReference type="AlphaFoldDB" id="A0A2T0VCE8"/>
<dbReference type="InterPro" id="IPR016215">
    <property type="entry name" value="NTA_MOA"/>
</dbReference>
<dbReference type="GO" id="GO:0016705">
    <property type="term" value="F:oxidoreductase activity, acting on paired donors, with incorporation or reduction of molecular oxygen"/>
    <property type="evidence" value="ECO:0007669"/>
    <property type="project" value="InterPro"/>
</dbReference>
<organism evidence="8 9">
    <name type="scientific">Glaciihabitans tibetensis</name>
    <dbReference type="NCBI Taxonomy" id="1266600"/>
    <lineage>
        <taxon>Bacteria</taxon>
        <taxon>Bacillati</taxon>
        <taxon>Actinomycetota</taxon>
        <taxon>Actinomycetes</taxon>
        <taxon>Micrococcales</taxon>
        <taxon>Microbacteriaceae</taxon>
        <taxon>Glaciihabitans</taxon>
    </lineage>
</organism>
<feature type="binding site" evidence="6">
    <location>
        <position position="54"/>
    </location>
    <ligand>
        <name>FMN</name>
        <dbReference type="ChEBI" id="CHEBI:58210"/>
    </ligand>
</feature>
<dbReference type="Pfam" id="PF00296">
    <property type="entry name" value="Bac_luciferase"/>
    <property type="match status" value="1"/>
</dbReference>
<comment type="similarity">
    <text evidence="5">Belongs to the NtaA/SnaA/DszA monooxygenase family.</text>
</comment>
<dbReference type="InterPro" id="IPR036661">
    <property type="entry name" value="Luciferase-like_sf"/>
</dbReference>
<comment type="caution">
    <text evidence="8">The sequence shown here is derived from an EMBL/GenBank/DDBJ whole genome shotgun (WGS) entry which is preliminary data.</text>
</comment>
<evidence type="ECO:0000313" key="9">
    <source>
        <dbReference type="Proteomes" id="UP000237983"/>
    </source>
</evidence>
<feature type="domain" description="Luciferase-like" evidence="7">
    <location>
        <begin position="30"/>
        <end position="386"/>
    </location>
</feature>
<evidence type="ECO:0000256" key="3">
    <source>
        <dbReference type="ARBA" id="ARBA00023002"/>
    </source>
</evidence>
<dbReference type="NCBIfam" id="TIGR03860">
    <property type="entry name" value="FMN_nitrolo"/>
    <property type="match status" value="1"/>
</dbReference>
<dbReference type="EMBL" id="PVTL01000005">
    <property type="protein sequence ID" value="PRY67852.1"/>
    <property type="molecule type" value="Genomic_DNA"/>
</dbReference>
<accession>A0A2T0VCE8</accession>
<gene>
    <name evidence="8" type="ORF">B0I08_10513</name>
</gene>
<evidence type="ECO:0000256" key="4">
    <source>
        <dbReference type="ARBA" id="ARBA00023033"/>
    </source>
</evidence>
<protein>
    <submittedName>
        <fullName evidence="8">FMN-dependent oxidoreductase (Nitrilotriacetate monooxygenase family)</fullName>
    </submittedName>
</protein>
<keyword evidence="9" id="KW-1185">Reference proteome</keyword>
<dbReference type="InterPro" id="IPR011251">
    <property type="entry name" value="Luciferase-like_dom"/>
</dbReference>
<dbReference type="Gene3D" id="3.20.20.30">
    <property type="entry name" value="Luciferase-like domain"/>
    <property type="match status" value="1"/>
</dbReference>
<evidence type="ECO:0000313" key="8">
    <source>
        <dbReference type="EMBL" id="PRY67852.1"/>
    </source>
</evidence>
<feature type="binding site" evidence="6">
    <location>
        <position position="150"/>
    </location>
    <ligand>
        <name>FMN</name>
        <dbReference type="ChEBI" id="CHEBI:58210"/>
    </ligand>
</feature>
<dbReference type="PANTHER" id="PTHR30011">
    <property type="entry name" value="ALKANESULFONATE MONOOXYGENASE-RELATED"/>
    <property type="match status" value="1"/>
</dbReference>
<evidence type="ECO:0000256" key="1">
    <source>
        <dbReference type="ARBA" id="ARBA00022630"/>
    </source>
</evidence>
<dbReference type="Proteomes" id="UP000237983">
    <property type="component" value="Unassembled WGS sequence"/>
</dbReference>
<keyword evidence="4 8" id="KW-0503">Monooxygenase</keyword>
<dbReference type="GO" id="GO:0004497">
    <property type="term" value="F:monooxygenase activity"/>
    <property type="evidence" value="ECO:0007669"/>
    <property type="project" value="UniProtKB-KW"/>
</dbReference>
<keyword evidence="3" id="KW-0560">Oxidoreductase</keyword>
<keyword evidence="1 6" id="KW-0285">Flavoprotein</keyword>
<reference evidence="8 9" key="1">
    <citation type="submission" date="2018-03" db="EMBL/GenBank/DDBJ databases">
        <title>Genomic Encyclopedia of Type Strains, Phase III (KMG-III): the genomes of soil and plant-associated and newly described type strains.</title>
        <authorList>
            <person name="Whitman W."/>
        </authorList>
    </citation>
    <scope>NUCLEOTIDE SEQUENCE [LARGE SCALE GENOMIC DNA]</scope>
    <source>
        <strain evidence="8 9">CGMCC 1.12484</strain>
    </source>
</reference>
<dbReference type="PANTHER" id="PTHR30011:SF16">
    <property type="entry name" value="C2H2 FINGER DOMAIN TRANSCRIPTION FACTOR (EUROFUNG)-RELATED"/>
    <property type="match status" value="1"/>
</dbReference>
<evidence type="ECO:0000256" key="6">
    <source>
        <dbReference type="PIRSR" id="PIRSR000337-1"/>
    </source>
</evidence>
<keyword evidence="2 6" id="KW-0288">FMN</keyword>
<dbReference type="PIRSF" id="PIRSF000337">
    <property type="entry name" value="NTA_MOA"/>
    <property type="match status" value="1"/>
</dbReference>
<proteinExistence type="inferred from homology"/>